<keyword evidence="2" id="KW-1185">Reference proteome</keyword>
<dbReference type="OrthoDB" id="9770625at2"/>
<reference evidence="1 2" key="1">
    <citation type="submission" date="2019-06" db="EMBL/GenBank/DDBJ databases">
        <title>Sequencing the genomes of 1000 actinobacteria strains.</title>
        <authorList>
            <person name="Klenk H.-P."/>
        </authorList>
    </citation>
    <scope>NUCLEOTIDE SEQUENCE [LARGE SCALE GENOMIC DNA]</scope>
    <source>
        <strain evidence="1 2">DSM 45301</strain>
    </source>
</reference>
<sequence>MFVLGGHVIQRREFLRAAALGALAGAGLTGCGSSGGGPDGDLRLVLCNHVWTTAIRERLPEFEQLSGRRVVVSTMTADQLSSTYNVKLNASAPDVDVMMYRPLQEQLLFARNGWLADLTDHVTGDTGYDWSDVQAGARERVTTEGRVFGVPIVTERPTLYYRRDLVPDGPPATLDELRETALRLHDPAAGMTGFAGRGQRNFAVSMFSSYLYSFGGDFVVDGRSGVATPEAVAAYSYYGGLLRDAGPLGVTNMSLEQITPIFAQGRAAFAIDADSVYLNFVDPETSLVGDRTGFAPFPAGPAGSRPFNIASWGLAVNAFSERRDVAWEFLRWATSPETVLALQRAGVPGARDSAWQDPDAGAAFPPDLAASMVAGSATGVPRDRPDVVQVGRARDIVGRPMVAAVLGEDVVAEAHDASEEFDEFLVRDARQRRIR</sequence>
<dbReference type="Proteomes" id="UP000315677">
    <property type="component" value="Unassembled WGS sequence"/>
</dbReference>
<organism evidence="1 2">
    <name type="scientific">Pseudonocardia kunmingensis</name>
    <dbReference type="NCBI Taxonomy" id="630975"/>
    <lineage>
        <taxon>Bacteria</taxon>
        <taxon>Bacillati</taxon>
        <taxon>Actinomycetota</taxon>
        <taxon>Actinomycetes</taxon>
        <taxon>Pseudonocardiales</taxon>
        <taxon>Pseudonocardiaceae</taxon>
        <taxon>Pseudonocardia</taxon>
    </lineage>
</organism>
<dbReference type="EMBL" id="VFPA01000003">
    <property type="protein sequence ID" value="TQM10054.1"/>
    <property type="molecule type" value="Genomic_DNA"/>
</dbReference>
<gene>
    <name evidence="1" type="ORF">FB558_5835</name>
</gene>
<dbReference type="PANTHER" id="PTHR43649:SF12">
    <property type="entry name" value="DIACETYLCHITOBIOSE BINDING PROTEIN DASA"/>
    <property type="match status" value="1"/>
</dbReference>
<protein>
    <submittedName>
        <fullName evidence="1">Carbohydrate ABC transporter substrate-binding protein (CUT1 family)</fullName>
    </submittedName>
</protein>
<comment type="caution">
    <text evidence="1">The sequence shown here is derived from an EMBL/GenBank/DDBJ whole genome shotgun (WGS) entry which is preliminary data.</text>
</comment>
<dbReference type="CDD" id="cd13585">
    <property type="entry name" value="PBP2_TMBP_like"/>
    <property type="match status" value="1"/>
</dbReference>
<dbReference type="PANTHER" id="PTHR43649">
    <property type="entry name" value="ARABINOSE-BINDING PROTEIN-RELATED"/>
    <property type="match status" value="1"/>
</dbReference>
<dbReference type="Pfam" id="PF01547">
    <property type="entry name" value="SBP_bac_1"/>
    <property type="match status" value="1"/>
</dbReference>
<dbReference type="AlphaFoldDB" id="A0A543DL27"/>
<accession>A0A543DL27</accession>
<dbReference type="Gene3D" id="3.40.190.10">
    <property type="entry name" value="Periplasmic binding protein-like II"/>
    <property type="match status" value="2"/>
</dbReference>
<dbReference type="InterPro" id="IPR050490">
    <property type="entry name" value="Bact_solute-bd_prot1"/>
</dbReference>
<dbReference type="InterPro" id="IPR006059">
    <property type="entry name" value="SBP"/>
</dbReference>
<evidence type="ECO:0000313" key="2">
    <source>
        <dbReference type="Proteomes" id="UP000315677"/>
    </source>
</evidence>
<dbReference type="SUPFAM" id="SSF53850">
    <property type="entry name" value="Periplasmic binding protein-like II"/>
    <property type="match status" value="1"/>
</dbReference>
<evidence type="ECO:0000313" key="1">
    <source>
        <dbReference type="EMBL" id="TQM10054.1"/>
    </source>
</evidence>
<name>A0A543DL27_9PSEU</name>
<proteinExistence type="predicted"/>